<comment type="caution">
    <text evidence="7">The sequence shown here is derived from an EMBL/GenBank/DDBJ whole genome shotgun (WGS) entry which is preliminary data.</text>
</comment>
<evidence type="ECO:0000313" key="7">
    <source>
        <dbReference type="EMBL" id="GBM36368.1"/>
    </source>
</evidence>
<evidence type="ECO:0000256" key="3">
    <source>
        <dbReference type="ARBA" id="ARBA00022692"/>
    </source>
</evidence>
<comment type="subcellular location">
    <subcellularLocation>
        <location evidence="1">Cell membrane</location>
        <topology evidence="1">Multi-pass membrane protein</topology>
    </subcellularLocation>
</comment>
<evidence type="ECO:0000256" key="4">
    <source>
        <dbReference type="ARBA" id="ARBA00022989"/>
    </source>
</evidence>
<keyword evidence="2" id="KW-1003">Cell membrane</keyword>
<dbReference type="Proteomes" id="UP000499080">
    <property type="component" value="Unassembled WGS sequence"/>
</dbReference>
<keyword evidence="4 6" id="KW-1133">Transmembrane helix</keyword>
<dbReference type="GO" id="GO:0050909">
    <property type="term" value="P:sensory perception of taste"/>
    <property type="evidence" value="ECO:0007669"/>
    <property type="project" value="InterPro"/>
</dbReference>
<feature type="transmembrane region" description="Helical" evidence="6">
    <location>
        <begin position="6"/>
        <end position="25"/>
    </location>
</feature>
<dbReference type="GO" id="GO:0005886">
    <property type="term" value="C:plasma membrane"/>
    <property type="evidence" value="ECO:0007669"/>
    <property type="project" value="UniProtKB-SubCell"/>
</dbReference>
<name>A0A4Y2F6Z0_ARAVE</name>
<keyword evidence="8" id="KW-1185">Reference proteome</keyword>
<gene>
    <name evidence="7" type="ORF">AVEN_176063_1</name>
</gene>
<evidence type="ECO:0000256" key="2">
    <source>
        <dbReference type="ARBA" id="ARBA00022475"/>
    </source>
</evidence>
<evidence type="ECO:0000256" key="1">
    <source>
        <dbReference type="ARBA" id="ARBA00004651"/>
    </source>
</evidence>
<organism evidence="7 8">
    <name type="scientific">Araneus ventricosus</name>
    <name type="common">Orbweaver spider</name>
    <name type="synonym">Epeira ventricosa</name>
    <dbReference type="NCBI Taxonomy" id="182803"/>
    <lineage>
        <taxon>Eukaryota</taxon>
        <taxon>Metazoa</taxon>
        <taxon>Ecdysozoa</taxon>
        <taxon>Arthropoda</taxon>
        <taxon>Chelicerata</taxon>
        <taxon>Arachnida</taxon>
        <taxon>Araneae</taxon>
        <taxon>Araneomorphae</taxon>
        <taxon>Entelegynae</taxon>
        <taxon>Araneoidea</taxon>
        <taxon>Araneidae</taxon>
        <taxon>Araneus</taxon>
    </lineage>
</organism>
<keyword evidence="5 6" id="KW-0472">Membrane</keyword>
<evidence type="ECO:0008006" key="9">
    <source>
        <dbReference type="Google" id="ProtNLM"/>
    </source>
</evidence>
<dbReference type="EMBL" id="BGPR01000810">
    <property type="protein sequence ID" value="GBM36368.1"/>
    <property type="molecule type" value="Genomic_DNA"/>
</dbReference>
<protein>
    <recommendedName>
        <fullName evidence="9">Gustatory receptor</fullName>
    </recommendedName>
</protein>
<sequence length="308" mass="36026">MDFKSTLAYVFANVLSFLLRCSLVYQKRNIRRLVAALNQKKFQLEHRIEEKRIRFSYLILLLIIILPVLLATLYTILSLHEVAELFTYGFEVTTESGQIFVCFFGSYTYYVVFIEYPCIIALSMCLIINRCGILLHQFNLNLKSMKLYDFPIKITALLKDYDLIFDTVRLLKTTLSTPLFFIFLSSFLHLYLTMYNILREYVEPYYMVELIANTCTGLSILISLTLLSSRISEQLHEIRMTSQKLTNLISQHNLRTFCGKRTLFLLERIEARHVIHLSACGMFDLKRSFLLSAFGFLFTYGLLVVNLY</sequence>
<dbReference type="OrthoDB" id="10459907at2759"/>
<dbReference type="Pfam" id="PF08395">
    <property type="entry name" value="7tm_7"/>
    <property type="match status" value="1"/>
</dbReference>
<feature type="transmembrane region" description="Helical" evidence="6">
    <location>
        <begin position="179"/>
        <end position="198"/>
    </location>
</feature>
<evidence type="ECO:0000256" key="6">
    <source>
        <dbReference type="SAM" id="Phobius"/>
    </source>
</evidence>
<feature type="transmembrane region" description="Helical" evidence="6">
    <location>
        <begin position="55"/>
        <end position="77"/>
    </location>
</feature>
<feature type="transmembrane region" description="Helical" evidence="6">
    <location>
        <begin position="289"/>
        <end position="307"/>
    </location>
</feature>
<proteinExistence type="predicted"/>
<dbReference type="InterPro" id="IPR013604">
    <property type="entry name" value="7TM_chemorcpt"/>
</dbReference>
<evidence type="ECO:0000256" key="5">
    <source>
        <dbReference type="ARBA" id="ARBA00023136"/>
    </source>
</evidence>
<evidence type="ECO:0000313" key="8">
    <source>
        <dbReference type="Proteomes" id="UP000499080"/>
    </source>
</evidence>
<reference evidence="7 8" key="1">
    <citation type="journal article" date="2019" name="Sci. Rep.">
        <title>Orb-weaving spider Araneus ventricosus genome elucidates the spidroin gene catalogue.</title>
        <authorList>
            <person name="Kono N."/>
            <person name="Nakamura H."/>
            <person name="Ohtoshi R."/>
            <person name="Moran D.A.P."/>
            <person name="Shinohara A."/>
            <person name="Yoshida Y."/>
            <person name="Fujiwara M."/>
            <person name="Mori M."/>
            <person name="Tomita M."/>
            <person name="Arakawa K."/>
        </authorList>
    </citation>
    <scope>NUCLEOTIDE SEQUENCE [LARGE SCALE GENOMIC DNA]</scope>
</reference>
<keyword evidence="3 6" id="KW-0812">Transmembrane</keyword>
<feature type="transmembrane region" description="Helical" evidence="6">
    <location>
        <begin position="210"/>
        <end position="229"/>
    </location>
</feature>
<dbReference type="AlphaFoldDB" id="A0A4Y2F6Z0"/>
<accession>A0A4Y2F6Z0</accession>